<evidence type="ECO:0000313" key="3">
    <source>
        <dbReference type="Proteomes" id="UP001056384"/>
    </source>
</evidence>
<keyword evidence="3" id="KW-1185">Reference proteome</keyword>
<proteinExistence type="predicted"/>
<dbReference type="AlphaFoldDB" id="A0A9Q9AHC4"/>
<gene>
    <name evidence="2" type="ORF">Slin15195_G024190</name>
</gene>
<organism evidence="2 3">
    <name type="scientific">Septoria linicola</name>
    <dbReference type="NCBI Taxonomy" id="215465"/>
    <lineage>
        <taxon>Eukaryota</taxon>
        <taxon>Fungi</taxon>
        <taxon>Dikarya</taxon>
        <taxon>Ascomycota</taxon>
        <taxon>Pezizomycotina</taxon>
        <taxon>Dothideomycetes</taxon>
        <taxon>Dothideomycetidae</taxon>
        <taxon>Mycosphaerellales</taxon>
        <taxon>Mycosphaerellaceae</taxon>
        <taxon>Septoria</taxon>
    </lineage>
</organism>
<dbReference type="EMBL" id="CP099419">
    <property type="protein sequence ID" value="USW49100.1"/>
    <property type="molecule type" value="Genomic_DNA"/>
</dbReference>
<feature type="region of interest" description="Disordered" evidence="1">
    <location>
        <begin position="75"/>
        <end position="152"/>
    </location>
</feature>
<protein>
    <submittedName>
        <fullName evidence="2">Uncharacterized protein</fullName>
    </submittedName>
</protein>
<reference evidence="2" key="1">
    <citation type="submission" date="2022-06" db="EMBL/GenBank/DDBJ databases">
        <title>Complete genome sequences of two strains of the flax pathogen Septoria linicola.</title>
        <authorList>
            <person name="Lapalu N."/>
            <person name="Simon A."/>
            <person name="Demenou B."/>
            <person name="Paumier D."/>
            <person name="Guillot M.-P."/>
            <person name="Gout L."/>
            <person name="Valade R."/>
        </authorList>
    </citation>
    <scope>NUCLEOTIDE SEQUENCE</scope>
    <source>
        <strain evidence="2">SE15195</strain>
    </source>
</reference>
<evidence type="ECO:0000256" key="1">
    <source>
        <dbReference type="SAM" id="MobiDB-lite"/>
    </source>
</evidence>
<sequence length="323" mass="37076">MDYLKPKQFQRRKLLVVLIISTPLLIRFPHSERDSQMEERQERLPFHRRTRAAINYNTIENFKELSQVITELEQQATTPTSRAERFPVQTRRSVRGKSSIEASDNKAPSMQEPSNQRMTSSAVRTAHPGSNDAGTIRPSPDSRNRKRVVRDSDDEGENIVVVKRKRRLYADLADRPSYLKTPPASIVDTTNSSTPQVQLLVEPRAPHKNQSGHIDDINVGKRTFHLTVDTLTSDGNLEHQLRSLLRLYQASLMLDMADLERAILEELDTSRVMTFEVFRSFRNMCFEGKGTVFVPKDSSLAVWIKRRQARYLFDLTGVAVKQE</sequence>
<name>A0A9Q9AHC4_9PEZI</name>
<feature type="compositionally biased region" description="Polar residues" evidence="1">
    <location>
        <begin position="100"/>
        <end position="123"/>
    </location>
</feature>
<evidence type="ECO:0000313" key="2">
    <source>
        <dbReference type="EMBL" id="USW49100.1"/>
    </source>
</evidence>
<accession>A0A9Q9AHC4</accession>
<dbReference type="Proteomes" id="UP001056384">
    <property type="component" value="Chromosome 2"/>
</dbReference>